<feature type="transmembrane region" description="Helical" evidence="1">
    <location>
        <begin position="33"/>
        <end position="54"/>
    </location>
</feature>
<dbReference type="Proteomes" id="UP000663844">
    <property type="component" value="Unassembled WGS sequence"/>
</dbReference>
<proteinExistence type="predicted"/>
<gene>
    <name evidence="2" type="ORF">OXD698_LOCUS42209</name>
</gene>
<feature type="non-terminal residue" evidence="2">
    <location>
        <position position="1"/>
    </location>
</feature>
<protein>
    <submittedName>
        <fullName evidence="2">Uncharacterized protein</fullName>
    </submittedName>
</protein>
<accession>A0A820D5Q3</accession>
<organism evidence="2 3">
    <name type="scientific">Adineta steineri</name>
    <dbReference type="NCBI Taxonomy" id="433720"/>
    <lineage>
        <taxon>Eukaryota</taxon>
        <taxon>Metazoa</taxon>
        <taxon>Spiralia</taxon>
        <taxon>Gnathifera</taxon>
        <taxon>Rotifera</taxon>
        <taxon>Eurotatoria</taxon>
        <taxon>Bdelloidea</taxon>
        <taxon>Adinetida</taxon>
        <taxon>Adinetidae</taxon>
        <taxon>Adineta</taxon>
    </lineage>
</organism>
<comment type="caution">
    <text evidence="2">The sequence shown here is derived from an EMBL/GenBank/DDBJ whole genome shotgun (WGS) entry which is preliminary data.</text>
</comment>
<keyword evidence="1" id="KW-1133">Transmembrane helix</keyword>
<reference evidence="2" key="1">
    <citation type="submission" date="2021-02" db="EMBL/GenBank/DDBJ databases">
        <authorList>
            <person name="Nowell W R."/>
        </authorList>
    </citation>
    <scope>NUCLEOTIDE SEQUENCE</scope>
</reference>
<name>A0A820D5Q3_9BILA</name>
<evidence type="ECO:0000313" key="2">
    <source>
        <dbReference type="EMBL" id="CAF4227447.1"/>
    </source>
</evidence>
<keyword evidence="1" id="KW-0812">Transmembrane</keyword>
<keyword evidence="1" id="KW-0472">Membrane</keyword>
<evidence type="ECO:0000313" key="3">
    <source>
        <dbReference type="Proteomes" id="UP000663844"/>
    </source>
</evidence>
<sequence>MNNRIGIDNDSETITSNATRPEKLCEYLKRRKVMCITLIIIVLVIIITISIVIVKTKKTKSEQISTAEETTIDTTEKME</sequence>
<dbReference type="EMBL" id="CAJOAZ010010851">
    <property type="protein sequence ID" value="CAF4227447.1"/>
    <property type="molecule type" value="Genomic_DNA"/>
</dbReference>
<dbReference type="AlphaFoldDB" id="A0A820D5Q3"/>
<evidence type="ECO:0000256" key="1">
    <source>
        <dbReference type="SAM" id="Phobius"/>
    </source>
</evidence>